<accession>A0A840YS31</accession>
<evidence type="ECO:0000313" key="3">
    <source>
        <dbReference type="Proteomes" id="UP000527143"/>
    </source>
</evidence>
<dbReference type="InterPro" id="IPR016181">
    <property type="entry name" value="Acyl_CoA_acyltransferase"/>
</dbReference>
<name>A0A840YS31_9SPHN</name>
<protein>
    <submittedName>
        <fullName evidence="2">RimJ/RimL family protein N-acetyltransferase</fullName>
    </submittedName>
</protein>
<evidence type="ECO:0000259" key="1">
    <source>
        <dbReference type="PROSITE" id="PS51186"/>
    </source>
</evidence>
<dbReference type="PANTHER" id="PTHR43792:SF16">
    <property type="entry name" value="N-ACETYLTRANSFERASE DOMAIN-CONTAINING PROTEIN"/>
    <property type="match status" value="1"/>
</dbReference>
<reference evidence="2 3" key="1">
    <citation type="submission" date="2020-08" db="EMBL/GenBank/DDBJ databases">
        <title>Genomic Encyclopedia of Type Strains, Phase IV (KMG-IV): sequencing the most valuable type-strain genomes for metagenomic binning, comparative biology and taxonomic classification.</title>
        <authorList>
            <person name="Goeker M."/>
        </authorList>
    </citation>
    <scope>NUCLEOTIDE SEQUENCE [LARGE SCALE GENOMIC DNA]</scope>
    <source>
        <strain evidence="2 3">DSM 26736</strain>
    </source>
</reference>
<sequence>MTAFIRGLPANEEECWHRLLRYVGHWTALGFGLFAVVRRADDRIIGEVGFADFRRGLGHDFDSYPEAAWMFCGAAHGQGYAVEAMTAAISWFEAAHRHEKTVCIIDPDNSGSIRLAAKLGFVKFGTSMYRGAAVTMLARTPAGAG</sequence>
<gene>
    <name evidence="2" type="ORF">FHT02_003746</name>
</gene>
<dbReference type="SUPFAM" id="SSF55729">
    <property type="entry name" value="Acyl-CoA N-acyltransferases (Nat)"/>
    <property type="match status" value="1"/>
</dbReference>
<dbReference type="Pfam" id="PF13302">
    <property type="entry name" value="Acetyltransf_3"/>
    <property type="match status" value="1"/>
</dbReference>
<dbReference type="PANTHER" id="PTHR43792">
    <property type="entry name" value="GNAT FAMILY, PUTATIVE (AFU_ORTHOLOGUE AFUA_3G00765)-RELATED-RELATED"/>
    <property type="match status" value="1"/>
</dbReference>
<dbReference type="AlphaFoldDB" id="A0A840YS31"/>
<dbReference type="Gene3D" id="3.40.630.30">
    <property type="match status" value="1"/>
</dbReference>
<comment type="caution">
    <text evidence="2">The sequence shown here is derived from an EMBL/GenBank/DDBJ whole genome shotgun (WGS) entry which is preliminary data.</text>
</comment>
<keyword evidence="2" id="KW-0808">Transferase</keyword>
<organism evidence="2 3">
    <name type="scientific">Sphingomonas xinjiangensis</name>
    <dbReference type="NCBI Taxonomy" id="643568"/>
    <lineage>
        <taxon>Bacteria</taxon>
        <taxon>Pseudomonadati</taxon>
        <taxon>Pseudomonadota</taxon>
        <taxon>Alphaproteobacteria</taxon>
        <taxon>Sphingomonadales</taxon>
        <taxon>Sphingomonadaceae</taxon>
        <taxon>Sphingomonas</taxon>
    </lineage>
</organism>
<dbReference type="Proteomes" id="UP000527143">
    <property type="component" value="Unassembled WGS sequence"/>
</dbReference>
<dbReference type="PROSITE" id="PS51186">
    <property type="entry name" value="GNAT"/>
    <property type="match status" value="1"/>
</dbReference>
<dbReference type="InterPro" id="IPR000182">
    <property type="entry name" value="GNAT_dom"/>
</dbReference>
<feature type="domain" description="N-acetyltransferase" evidence="1">
    <location>
        <begin position="1"/>
        <end position="141"/>
    </location>
</feature>
<dbReference type="InterPro" id="IPR051531">
    <property type="entry name" value="N-acetyltransferase"/>
</dbReference>
<dbReference type="GO" id="GO:0016747">
    <property type="term" value="F:acyltransferase activity, transferring groups other than amino-acyl groups"/>
    <property type="evidence" value="ECO:0007669"/>
    <property type="project" value="InterPro"/>
</dbReference>
<keyword evidence="3" id="KW-1185">Reference proteome</keyword>
<dbReference type="EMBL" id="JACIJF010000018">
    <property type="protein sequence ID" value="MBB5712486.1"/>
    <property type="molecule type" value="Genomic_DNA"/>
</dbReference>
<evidence type="ECO:0000313" key="2">
    <source>
        <dbReference type="EMBL" id="MBB5712486.1"/>
    </source>
</evidence>
<proteinExistence type="predicted"/>